<proteinExistence type="predicted"/>
<dbReference type="InParanoid" id="K1RN43"/>
<dbReference type="InterPro" id="IPR006571">
    <property type="entry name" value="TLDc_dom"/>
</dbReference>
<feature type="domain" description="TLDc" evidence="1">
    <location>
        <begin position="1"/>
        <end position="183"/>
    </location>
</feature>
<sequence length="313" mass="35343">MAALLNQQDQLISWIGRPCDFRLLYKISRDGCTATKFHQKCDGQGATVTVLYNTNNTIYGGYLSQSWNSDGGYINDPNAFLFRLQYNGSSNPFQFPVSDANHAGYGNGSYGPTFGCGHDLSTFYGNIAPQGNNFPLNGYVDQIGRYEGMQHMSEAVFFGMSWIVGTSYQLAMRRGTVDIWEMVKRGISQNDWAVLMMGGSYREGFRWIGSDIDWMLWPNNHRVIMDKSQSEYYNTANTTLILSDISECPPGFTLLQLLTPSKREQYLEESTHPTAATNCNGMSGGYSKQQQDILNLTKFNNKKNKRKKEKIEI</sequence>
<organism evidence="2">
    <name type="scientific">Magallana gigas</name>
    <name type="common">Pacific oyster</name>
    <name type="synonym">Crassostrea gigas</name>
    <dbReference type="NCBI Taxonomy" id="29159"/>
    <lineage>
        <taxon>Eukaryota</taxon>
        <taxon>Metazoa</taxon>
        <taxon>Spiralia</taxon>
        <taxon>Lophotrochozoa</taxon>
        <taxon>Mollusca</taxon>
        <taxon>Bivalvia</taxon>
        <taxon>Autobranchia</taxon>
        <taxon>Pteriomorphia</taxon>
        <taxon>Ostreida</taxon>
        <taxon>Ostreoidea</taxon>
        <taxon>Ostreidae</taxon>
        <taxon>Magallana</taxon>
    </lineage>
</organism>
<name>K1RN43_MAGGI</name>
<accession>K1RN43</accession>
<dbReference type="PROSITE" id="PS51886">
    <property type="entry name" value="TLDC"/>
    <property type="match status" value="1"/>
</dbReference>
<protein>
    <recommendedName>
        <fullName evidence="1">TLDc domain-containing protein</fullName>
    </recommendedName>
</protein>
<reference evidence="2" key="1">
    <citation type="journal article" date="2012" name="Nature">
        <title>The oyster genome reveals stress adaptation and complexity of shell formation.</title>
        <authorList>
            <person name="Zhang G."/>
            <person name="Fang X."/>
            <person name="Guo X."/>
            <person name="Li L."/>
            <person name="Luo R."/>
            <person name="Xu F."/>
            <person name="Yang P."/>
            <person name="Zhang L."/>
            <person name="Wang X."/>
            <person name="Qi H."/>
            <person name="Xiong Z."/>
            <person name="Que H."/>
            <person name="Xie Y."/>
            <person name="Holland P.W."/>
            <person name="Paps J."/>
            <person name="Zhu Y."/>
            <person name="Wu F."/>
            <person name="Chen Y."/>
            <person name="Wang J."/>
            <person name="Peng C."/>
            <person name="Meng J."/>
            <person name="Yang L."/>
            <person name="Liu J."/>
            <person name="Wen B."/>
            <person name="Zhang N."/>
            <person name="Huang Z."/>
            <person name="Zhu Q."/>
            <person name="Feng Y."/>
            <person name="Mount A."/>
            <person name="Hedgecock D."/>
            <person name="Xu Z."/>
            <person name="Liu Y."/>
            <person name="Domazet-Loso T."/>
            <person name="Du Y."/>
            <person name="Sun X."/>
            <person name="Zhang S."/>
            <person name="Liu B."/>
            <person name="Cheng P."/>
            <person name="Jiang X."/>
            <person name="Li J."/>
            <person name="Fan D."/>
            <person name="Wang W."/>
            <person name="Fu W."/>
            <person name="Wang T."/>
            <person name="Wang B."/>
            <person name="Zhang J."/>
            <person name="Peng Z."/>
            <person name="Li Y."/>
            <person name="Li N."/>
            <person name="Wang J."/>
            <person name="Chen M."/>
            <person name="He Y."/>
            <person name="Tan F."/>
            <person name="Song X."/>
            <person name="Zheng Q."/>
            <person name="Huang R."/>
            <person name="Yang H."/>
            <person name="Du X."/>
            <person name="Chen L."/>
            <person name="Yang M."/>
            <person name="Gaffney P.M."/>
            <person name="Wang S."/>
            <person name="Luo L."/>
            <person name="She Z."/>
            <person name="Ming Y."/>
            <person name="Huang W."/>
            <person name="Zhang S."/>
            <person name="Huang B."/>
            <person name="Zhang Y."/>
            <person name="Qu T."/>
            <person name="Ni P."/>
            <person name="Miao G."/>
            <person name="Wang J."/>
            <person name="Wang Q."/>
            <person name="Steinberg C.E."/>
            <person name="Wang H."/>
            <person name="Li N."/>
            <person name="Qian L."/>
            <person name="Zhang G."/>
            <person name="Li Y."/>
            <person name="Yang H."/>
            <person name="Liu X."/>
            <person name="Wang J."/>
            <person name="Yin Y."/>
            <person name="Wang J."/>
        </authorList>
    </citation>
    <scope>NUCLEOTIDE SEQUENCE [LARGE SCALE GENOMIC DNA]</scope>
    <source>
        <strain evidence="2">05x7-T-G4-1.051#20</strain>
    </source>
</reference>
<dbReference type="SMART" id="SM00584">
    <property type="entry name" value="TLDc"/>
    <property type="match status" value="1"/>
</dbReference>
<gene>
    <name evidence="2" type="ORF">CGI_10019092</name>
</gene>
<dbReference type="EMBL" id="JH818396">
    <property type="protein sequence ID" value="EKC35821.1"/>
    <property type="molecule type" value="Genomic_DNA"/>
</dbReference>
<evidence type="ECO:0000259" key="1">
    <source>
        <dbReference type="PROSITE" id="PS51886"/>
    </source>
</evidence>
<dbReference type="HOGENOM" id="CLU_889211_0_0_1"/>
<dbReference type="AlphaFoldDB" id="K1RN43"/>
<evidence type="ECO:0000313" key="2">
    <source>
        <dbReference type="EMBL" id="EKC35821.1"/>
    </source>
</evidence>
<dbReference type="Pfam" id="PF07534">
    <property type="entry name" value="TLD"/>
    <property type="match status" value="1"/>
</dbReference>